<dbReference type="CDD" id="cd05305">
    <property type="entry name" value="L-AlaDH"/>
    <property type="match status" value="1"/>
</dbReference>
<protein>
    <recommendedName>
        <fullName evidence="2">alanine dehydrogenase</fullName>
        <ecNumber evidence="2">1.4.1.1</ecNumber>
    </recommendedName>
</protein>
<dbReference type="InterPro" id="IPR036291">
    <property type="entry name" value="NAD(P)-bd_dom_sf"/>
</dbReference>
<dbReference type="InterPro" id="IPR008141">
    <property type="entry name" value="Ala_DH"/>
</dbReference>
<dbReference type="RefSeq" id="WP_377765118.1">
    <property type="nucleotide sequence ID" value="NZ_JBHULB010000005.1"/>
</dbReference>
<evidence type="ECO:0000259" key="4">
    <source>
        <dbReference type="SMART" id="SM01002"/>
    </source>
</evidence>
<keyword evidence="3" id="KW-0560">Oxidoreductase</keyword>
<reference evidence="7" key="1">
    <citation type="journal article" date="2019" name="Int. J. Syst. Evol. Microbiol.">
        <title>The Global Catalogue of Microorganisms (GCM) 10K type strain sequencing project: providing services to taxonomists for standard genome sequencing and annotation.</title>
        <authorList>
            <consortium name="The Broad Institute Genomics Platform"/>
            <consortium name="The Broad Institute Genome Sequencing Center for Infectious Disease"/>
            <person name="Wu L."/>
            <person name="Ma J."/>
        </authorList>
    </citation>
    <scope>NUCLEOTIDE SEQUENCE [LARGE SCALE GENOMIC DNA]</scope>
    <source>
        <strain evidence="7">KCTC 52368</strain>
    </source>
</reference>
<organism evidence="6 7">
    <name type="scientific">Croceitalea marina</name>
    <dbReference type="NCBI Taxonomy" id="1775166"/>
    <lineage>
        <taxon>Bacteria</taxon>
        <taxon>Pseudomonadati</taxon>
        <taxon>Bacteroidota</taxon>
        <taxon>Flavobacteriia</taxon>
        <taxon>Flavobacteriales</taxon>
        <taxon>Flavobacteriaceae</taxon>
        <taxon>Croceitalea</taxon>
    </lineage>
</organism>
<dbReference type="Gene3D" id="3.40.50.720">
    <property type="entry name" value="NAD(P)-binding Rossmann-like Domain"/>
    <property type="match status" value="2"/>
</dbReference>
<gene>
    <name evidence="6" type="ORF">ACFSQJ_01995</name>
</gene>
<evidence type="ECO:0000256" key="2">
    <source>
        <dbReference type="ARBA" id="ARBA00012897"/>
    </source>
</evidence>
<dbReference type="Proteomes" id="UP001597526">
    <property type="component" value="Unassembled WGS sequence"/>
</dbReference>
<dbReference type="PANTHER" id="PTHR42795">
    <property type="entry name" value="ALANINE DEHYDROGENASE"/>
    <property type="match status" value="1"/>
</dbReference>
<keyword evidence="7" id="KW-1185">Reference proteome</keyword>
<dbReference type="InterPro" id="IPR007698">
    <property type="entry name" value="AlaDH/PNT_NAD(H)-bd"/>
</dbReference>
<dbReference type="Pfam" id="PF01262">
    <property type="entry name" value="AlaDh_PNT_C"/>
    <property type="match status" value="1"/>
</dbReference>
<comment type="caution">
    <text evidence="6">The sequence shown here is derived from an EMBL/GenBank/DDBJ whole genome shotgun (WGS) entry which is preliminary data.</text>
</comment>
<dbReference type="Pfam" id="PF05222">
    <property type="entry name" value="AlaDh_PNT_N"/>
    <property type="match status" value="1"/>
</dbReference>
<evidence type="ECO:0000313" key="6">
    <source>
        <dbReference type="EMBL" id="MFD2585682.1"/>
    </source>
</evidence>
<feature type="domain" description="Alanine dehydrogenase/pyridine nucleotide transhydrogenase NAD(H)-binding" evidence="4">
    <location>
        <begin position="177"/>
        <end position="324"/>
    </location>
</feature>
<dbReference type="EMBL" id="JBHULB010000005">
    <property type="protein sequence ID" value="MFD2585682.1"/>
    <property type="molecule type" value="Genomic_DNA"/>
</dbReference>
<dbReference type="InterPro" id="IPR007886">
    <property type="entry name" value="AlaDH/PNT_N"/>
</dbReference>
<accession>A0ABW5MR29</accession>
<dbReference type="PANTHER" id="PTHR42795:SF1">
    <property type="entry name" value="ALANINE DEHYDROGENASE"/>
    <property type="match status" value="1"/>
</dbReference>
<name>A0ABW5MR29_9FLAO</name>
<dbReference type="SMART" id="SM01002">
    <property type="entry name" value="AlaDh_PNT_C"/>
    <property type="match status" value="1"/>
</dbReference>
<dbReference type="EC" id="1.4.1.1" evidence="2"/>
<proteinExistence type="inferred from homology"/>
<evidence type="ECO:0000259" key="5">
    <source>
        <dbReference type="SMART" id="SM01003"/>
    </source>
</evidence>
<feature type="domain" description="Alanine dehydrogenase/pyridine nucleotide transhydrogenase N-terminal" evidence="5">
    <location>
        <begin position="32"/>
        <end position="165"/>
    </location>
</feature>
<dbReference type="SUPFAM" id="SSF52283">
    <property type="entry name" value="Formate/glycerate dehydrogenase catalytic domain-like"/>
    <property type="match status" value="1"/>
</dbReference>
<dbReference type="SUPFAM" id="SSF51735">
    <property type="entry name" value="NAD(P)-binding Rossmann-fold domains"/>
    <property type="match status" value="1"/>
</dbReference>
<sequence length="399" mass="43573">MAQPSSPFSKQQLLPQEETLEVLKQKGELFIGLPKENQFQEKRICLTPDAVNAITAHGHRVLIEAGAGEGANYSDLDYTNAGAEISKDIKKVFACPIVLKVEPPTLAEISMLNPQTIVISALQIKTQNKKYFEELAKKRITAIAFEYIRDEDGKYPAVRSLSEIAGISSILVASELMATTNKGNGLMFGNISGVPPVEVVIIGAGTVGEFAARSALGLGANIKVFDNSITKLRNIQTNLNRTIYTSTIQPKNLLKALKRCDVAIGATRGQDRSPVVVSTSMVENMKKGAVIIDVSIDTGGCFESSEVTTHAKPTVEKYGVLHYGVPNIPSRYPRTSTISISNIFTPYLLKLGEDGGLEHSLRFDKGLRNGLYMYHGILTNKSVGDWFNLSYNDINFLIF</sequence>
<evidence type="ECO:0000256" key="1">
    <source>
        <dbReference type="ARBA" id="ARBA00005689"/>
    </source>
</evidence>
<dbReference type="SMART" id="SM01003">
    <property type="entry name" value="AlaDh_PNT_N"/>
    <property type="match status" value="1"/>
</dbReference>
<evidence type="ECO:0000256" key="3">
    <source>
        <dbReference type="ARBA" id="ARBA00023002"/>
    </source>
</evidence>
<comment type="similarity">
    <text evidence="1">Belongs to the AlaDH/PNT family.</text>
</comment>
<evidence type="ECO:0000313" key="7">
    <source>
        <dbReference type="Proteomes" id="UP001597526"/>
    </source>
</evidence>